<feature type="transmembrane region" description="Helical" evidence="5">
    <location>
        <begin position="116"/>
        <end position="138"/>
    </location>
</feature>
<dbReference type="SUPFAM" id="SSF111352">
    <property type="entry name" value="Ammonium transporter"/>
    <property type="match status" value="1"/>
</dbReference>
<dbReference type="SMART" id="SM00267">
    <property type="entry name" value="GGDEF"/>
    <property type="match status" value="1"/>
</dbReference>
<evidence type="ECO:0000256" key="5">
    <source>
        <dbReference type="SAM" id="Phobius"/>
    </source>
</evidence>
<dbReference type="InterPro" id="IPR043128">
    <property type="entry name" value="Rev_trsase/Diguanyl_cyclase"/>
</dbReference>
<evidence type="ECO:0000259" key="6">
    <source>
        <dbReference type="PROSITE" id="PS50883"/>
    </source>
</evidence>
<dbReference type="EMBL" id="CP015230">
    <property type="protein sequence ID" value="ANP40228.1"/>
    <property type="molecule type" value="Genomic_DNA"/>
</dbReference>
<dbReference type="GeneID" id="28249280"/>
<organism evidence="8 9">
    <name type="scientific">Tritonibacter mobilis F1926</name>
    <dbReference type="NCBI Taxonomy" id="1265309"/>
    <lineage>
        <taxon>Bacteria</taxon>
        <taxon>Pseudomonadati</taxon>
        <taxon>Pseudomonadota</taxon>
        <taxon>Alphaproteobacteria</taxon>
        <taxon>Rhodobacterales</taxon>
        <taxon>Paracoccaceae</taxon>
        <taxon>Tritonibacter</taxon>
    </lineage>
</organism>
<evidence type="ECO:0000313" key="8">
    <source>
        <dbReference type="EMBL" id="ANP40228.1"/>
    </source>
</evidence>
<dbReference type="KEGG" id="rmb:K529_005570"/>
<sequence>MSEIDAVWMLISALLVLVLQSGFLCLESGTVRTKNAANVALKNMADVCVVCTCFWLVGFGLMFGTSFGGLFGTGGFLPRLDNATGHSAAIFLFQMAFAATATTIVSGAVAERERFLGYMIVSIALSAFIYPIAGHWIWNEAGWLRQLGFIDFAGATVVHSVGGWTALVAVIFLGPRLGRYGRKNRFFEENSISLVTLGGLLLWVGWGAFNGGSALAFNTNVGPVIARTMLSAAGAGLASIAIGLGIFRCVRADLLVNGFLGGLVASTAGIHLISGPTAFLIGAAGAVAVIVARDILDALEIDDVVGAIPVHLAAGLLGTLAVAFAAPLDALPAGSRIAQLGVQAFGAAAVGIWVISCMTPLILLLKARGLLRARPRDEVRGLNLAENNQRNMLLELLEEMKRHQRTGSFSSRVRIERSSELGVLAYRYNRVLDRVEDEIDQRMASIRKERMSREMAEEAFEAMRAAQEESAWSARHDKLTGLGNRKHLEEIAAAPATAQQAGTLVIALDLDRFKYINDTYGHEVGDLVLEQAARRISDRIQPGCDFAFRIGGDEFALLVEFSGSEAEAFEYCSDLLFELLQPVRYKNVELEVGVSIGFALCERDETLLSALRRADLALYASKADGRSCVNAYSTDIGAAHDEKMDLIRDFKQAFRNDEIKVTFQPQIDGKTGAIAGCEALARWHHPKRGIVGPDVFVSVAKEVNMLAELDRRILDLALAAYWEFAQHNINLPSISVNVSAERLGHPGLIEELKQRTDLPASGLAFELLETVFLDHVDEDYAKQIDALKAMGIGIEIDDFGTGHASIAGVLALRPDRLKIDRMFTAGIDSKPARRDLMRGLIEMATSAGAATVVEGVETEAEAKILSDLGADVLQGYAFARPMDRDSFLAWAQDWNSGQSFMQVG</sequence>
<keyword evidence="4 5" id="KW-0472">Membrane</keyword>
<dbReference type="Pfam" id="PF00909">
    <property type="entry name" value="Ammonium_transp"/>
    <property type="match status" value="1"/>
</dbReference>
<dbReference type="InterPro" id="IPR000160">
    <property type="entry name" value="GGDEF_dom"/>
</dbReference>
<dbReference type="SUPFAM" id="SSF55073">
    <property type="entry name" value="Nucleotide cyclase"/>
    <property type="match status" value="1"/>
</dbReference>
<dbReference type="GO" id="GO:0008519">
    <property type="term" value="F:ammonium channel activity"/>
    <property type="evidence" value="ECO:0007669"/>
    <property type="project" value="InterPro"/>
</dbReference>
<evidence type="ECO:0000256" key="4">
    <source>
        <dbReference type="ARBA" id="ARBA00023136"/>
    </source>
</evidence>
<feature type="transmembrane region" description="Helical" evidence="5">
    <location>
        <begin position="308"/>
        <end position="328"/>
    </location>
</feature>
<dbReference type="Proteomes" id="UP000013243">
    <property type="component" value="Chromosome"/>
</dbReference>
<evidence type="ECO:0000313" key="9">
    <source>
        <dbReference type="Proteomes" id="UP000013243"/>
    </source>
</evidence>
<dbReference type="GO" id="GO:0071111">
    <property type="term" value="F:cyclic-guanylate-specific phosphodiesterase activity"/>
    <property type="evidence" value="ECO:0007669"/>
    <property type="project" value="InterPro"/>
</dbReference>
<reference evidence="8 9" key="1">
    <citation type="journal article" date="2016" name="ISME J.">
        <title>Global occurrence and heterogeneity of the Roseobacter-clade species Ruegeria mobilis.</title>
        <authorList>
            <person name="Sonnenschein E."/>
            <person name="Gram L."/>
        </authorList>
    </citation>
    <scope>NUCLEOTIDE SEQUENCE [LARGE SCALE GENOMIC DNA]</scope>
    <source>
        <strain evidence="8 9">F1926</strain>
    </source>
</reference>
<dbReference type="SMART" id="SM00052">
    <property type="entry name" value="EAL"/>
    <property type="match status" value="1"/>
</dbReference>
<dbReference type="PANTHER" id="PTHR33121:SF70">
    <property type="entry name" value="SIGNALING PROTEIN YKOW"/>
    <property type="match status" value="1"/>
</dbReference>
<name>A0A1B1A161_9RHOB</name>
<dbReference type="Pfam" id="PF00563">
    <property type="entry name" value="EAL"/>
    <property type="match status" value="1"/>
</dbReference>
<dbReference type="Gene3D" id="3.30.70.270">
    <property type="match status" value="1"/>
</dbReference>
<dbReference type="STRING" id="1265309.K529_005570"/>
<feature type="transmembrane region" description="Helical" evidence="5">
    <location>
        <begin position="6"/>
        <end position="26"/>
    </location>
</feature>
<dbReference type="CDD" id="cd01949">
    <property type="entry name" value="GGDEF"/>
    <property type="match status" value="1"/>
</dbReference>
<dbReference type="PROSITE" id="PS50883">
    <property type="entry name" value="EAL"/>
    <property type="match status" value="1"/>
</dbReference>
<feature type="domain" description="GGDEF" evidence="7">
    <location>
        <begin position="501"/>
        <end position="634"/>
    </location>
</feature>
<comment type="subcellular location">
    <subcellularLocation>
        <location evidence="1">Membrane</location>
        <topology evidence="1">Multi-pass membrane protein</topology>
    </subcellularLocation>
</comment>
<dbReference type="OrthoDB" id="9814202at2"/>
<keyword evidence="3 5" id="KW-1133">Transmembrane helix</keyword>
<feature type="transmembrane region" description="Helical" evidence="5">
    <location>
        <begin position="47"/>
        <end position="68"/>
    </location>
</feature>
<feature type="transmembrane region" description="Helical" evidence="5">
    <location>
        <begin position="194"/>
        <end position="217"/>
    </location>
</feature>
<dbReference type="GO" id="GO:0016020">
    <property type="term" value="C:membrane"/>
    <property type="evidence" value="ECO:0007669"/>
    <property type="project" value="UniProtKB-SubCell"/>
</dbReference>
<dbReference type="InterPro" id="IPR050706">
    <property type="entry name" value="Cyclic-di-GMP_PDE-like"/>
</dbReference>
<dbReference type="Gene3D" id="3.20.20.450">
    <property type="entry name" value="EAL domain"/>
    <property type="match status" value="1"/>
</dbReference>
<proteinExistence type="predicted"/>
<dbReference type="PANTHER" id="PTHR33121">
    <property type="entry name" value="CYCLIC DI-GMP PHOSPHODIESTERASE PDEF"/>
    <property type="match status" value="1"/>
</dbReference>
<dbReference type="Gene3D" id="1.10.3430.10">
    <property type="entry name" value="Ammonium transporter AmtB like domains"/>
    <property type="match status" value="1"/>
</dbReference>
<keyword evidence="2 5" id="KW-0812">Transmembrane</keyword>
<feature type="transmembrane region" description="Helical" evidence="5">
    <location>
        <begin position="229"/>
        <end position="247"/>
    </location>
</feature>
<dbReference type="InterPro" id="IPR024041">
    <property type="entry name" value="NH4_transpt_AmtB-like_dom"/>
</dbReference>
<feature type="transmembrane region" description="Helical" evidence="5">
    <location>
        <begin position="340"/>
        <end position="365"/>
    </location>
</feature>
<accession>A0A1B1A161</accession>
<dbReference type="PROSITE" id="PS50887">
    <property type="entry name" value="GGDEF"/>
    <property type="match status" value="1"/>
</dbReference>
<dbReference type="InterPro" id="IPR029020">
    <property type="entry name" value="Ammonium/urea_transptr"/>
</dbReference>
<dbReference type="Pfam" id="PF00990">
    <property type="entry name" value="GGDEF"/>
    <property type="match status" value="1"/>
</dbReference>
<feature type="transmembrane region" description="Helical" evidence="5">
    <location>
        <begin position="88"/>
        <end position="109"/>
    </location>
</feature>
<dbReference type="SUPFAM" id="SSF141868">
    <property type="entry name" value="EAL domain-like"/>
    <property type="match status" value="1"/>
</dbReference>
<dbReference type="InterPro" id="IPR035919">
    <property type="entry name" value="EAL_sf"/>
</dbReference>
<evidence type="ECO:0000259" key="7">
    <source>
        <dbReference type="PROSITE" id="PS50887"/>
    </source>
</evidence>
<dbReference type="AlphaFoldDB" id="A0A1B1A161"/>
<evidence type="ECO:0000256" key="1">
    <source>
        <dbReference type="ARBA" id="ARBA00004141"/>
    </source>
</evidence>
<dbReference type="RefSeq" id="WP_005632836.1">
    <property type="nucleotide sequence ID" value="NZ_CP015230.1"/>
</dbReference>
<feature type="transmembrane region" description="Helical" evidence="5">
    <location>
        <begin position="254"/>
        <end position="273"/>
    </location>
</feature>
<gene>
    <name evidence="8" type="ORF">K529_005570</name>
</gene>
<dbReference type="CDD" id="cd01948">
    <property type="entry name" value="EAL"/>
    <property type="match status" value="1"/>
</dbReference>
<feature type="transmembrane region" description="Helical" evidence="5">
    <location>
        <begin position="150"/>
        <end position="173"/>
    </location>
</feature>
<dbReference type="NCBIfam" id="TIGR00254">
    <property type="entry name" value="GGDEF"/>
    <property type="match status" value="1"/>
</dbReference>
<dbReference type="InterPro" id="IPR001633">
    <property type="entry name" value="EAL_dom"/>
</dbReference>
<evidence type="ECO:0000256" key="2">
    <source>
        <dbReference type="ARBA" id="ARBA00022692"/>
    </source>
</evidence>
<evidence type="ECO:0000256" key="3">
    <source>
        <dbReference type="ARBA" id="ARBA00022989"/>
    </source>
</evidence>
<feature type="domain" description="EAL" evidence="6">
    <location>
        <begin position="643"/>
        <end position="895"/>
    </location>
</feature>
<protein>
    <submittedName>
        <fullName evidence="8">Diguanylate cyclase</fullName>
    </submittedName>
</protein>
<dbReference type="InterPro" id="IPR029787">
    <property type="entry name" value="Nucleotide_cyclase"/>
</dbReference>